<sequence>MELSSSDVSQVKWFNPHGDPSNVGIAWQRWLRSFELYAVGRGVKNAEQKRALLLHLCRTEVQDIFFSLEEEEGQTPTRNQRKPSKHFQPKINVPYERYCFRSMAQEDGESIEKFIVRLRQRAVRCNFQKQTRKFVTK</sequence>
<dbReference type="PANTHER" id="PTHR33198:SF20">
    <property type="entry name" value="RETROTRANSPOSON GAG DOMAIN-CONTAINING PROTEIN"/>
    <property type="match status" value="1"/>
</dbReference>
<organism evidence="1 2">
    <name type="scientific">Patiria miniata</name>
    <name type="common">Bat star</name>
    <name type="synonym">Asterina miniata</name>
    <dbReference type="NCBI Taxonomy" id="46514"/>
    <lineage>
        <taxon>Eukaryota</taxon>
        <taxon>Metazoa</taxon>
        <taxon>Echinodermata</taxon>
        <taxon>Eleutherozoa</taxon>
        <taxon>Asterozoa</taxon>
        <taxon>Asteroidea</taxon>
        <taxon>Valvatacea</taxon>
        <taxon>Valvatida</taxon>
        <taxon>Asterinidae</taxon>
        <taxon>Patiria</taxon>
    </lineage>
</organism>
<keyword evidence="2" id="KW-1185">Reference proteome</keyword>
<dbReference type="EnsemblMetazoa" id="XM_038198021.1">
    <property type="protein sequence ID" value="XP_038053949.1"/>
    <property type="gene ID" value="LOC119726365"/>
</dbReference>
<dbReference type="OMA" id="TAPDECD"/>
<accession>A0A913ZRC8</accession>
<dbReference type="RefSeq" id="XP_038053949.1">
    <property type="nucleotide sequence ID" value="XM_038198021.1"/>
</dbReference>
<proteinExistence type="predicted"/>
<protein>
    <submittedName>
        <fullName evidence="1">Uncharacterized protein</fullName>
    </submittedName>
</protein>
<dbReference type="OrthoDB" id="10068383at2759"/>
<dbReference type="PANTHER" id="PTHR33198">
    <property type="entry name" value="ANK_REP_REGION DOMAIN-CONTAINING PROTEIN-RELATED"/>
    <property type="match status" value="1"/>
</dbReference>
<name>A0A913ZRC8_PATMI</name>
<evidence type="ECO:0000313" key="2">
    <source>
        <dbReference type="Proteomes" id="UP000887568"/>
    </source>
</evidence>
<dbReference type="GeneID" id="119726365"/>
<dbReference type="AlphaFoldDB" id="A0A913ZRC8"/>
<reference evidence="1" key="1">
    <citation type="submission" date="2022-11" db="UniProtKB">
        <authorList>
            <consortium name="EnsemblMetazoa"/>
        </authorList>
    </citation>
    <scope>IDENTIFICATION</scope>
</reference>
<evidence type="ECO:0000313" key="1">
    <source>
        <dbReference type="EnsemblMetazoa" id="XP_038053949.1"/>
    </source>
</evidence>
<dbReference type="Proteomes" id="UP000887568">
    <property type="component" value="Unplaced"/>
</dbReference>